<accession>A0A448XAJ9</accession>
<dbReference type="Proteomes" id="UP000784294">
    <property type="component" value="Unassembled WGS sequence"/>
</dbReference>
<keyword evidence="1" id="KW-0677">Repeat</keyword>
<evidence type="ECO:0000313" key="4">
    <source>
        <dbReference type="Proteomes" id="UP000784294"/>
    </source>
</evidence>
<comment type="caution">
    <text evidence="3">The sequence shown here is derived from an EMBL/GenBank/DDBJ whole genome shotgun (WGS) entry which is preliminary data.</text>
</comment>
<dbReference type="PANTHER" id="PTHR11242:SF0">
    <property type="entry name" value="TPR_REGION DOMAIN-CONTAINING PROTEIN"/>
    <property type="match status" value="1"/>
</dbReference>
<evidence type="ECO:0000256" key="1">
    <source>
        <dbReference type="ARBA" id="ARBA00022737"/>
    </source>
</evidence>
<organism evidence="3 4">
    <name type="scientific">Protopolystoma xenopodis</name>
    <dbReference type="NCBI Taxonomy" id="117903"/>
    <lineage>
        <taxon>Eukaryota</taxon>
        <taxon>Metazoa</taxon>
        <taxon>Spiralia</taxon>
        <taxon>Lophotrochozoa</taxon>
        <taxon>Platyhelminthes</taxon>
        <taxon>Monogenea</taxon>
        <taxon>Polyopisthocotylea</taxon>
        <taxon>Polystomatidea</taxon>
        <taxon>Polystomatidae</taxon>
        <taxon>Protopolystoma</taxon>
    </lineage>
</organism>
<proteinExistence type="predicted"/>
<evidence type="ECO:0000256" key="2">
    <source>
        <dbReference type="ARBA" id="ARBA00022803"/>
    </source>
</evidence>
<gene>
    <name evidence="3" type="ORF">PXEA_LOCUS25736</name>
</gene>
<dbReference type="Gene3D" id="1.25.40.10">
    <property type="entry name" value="Tetratricopeptide repeat domain"/>
    <property type="match status" value="1"/>
</dbReference>
<dbReference type="InterPro" id="IPR039663">
    <property type="entry name" value="AIP/AIPL1/TTC9"/>
</dbReference>
<dbReference type="OrthoDB" id="5829758at2759"/>
<sequence length="92" mass="10617">MPGSARKDTWIMTPTEKATLIPQLRQEGNSLYLAGQWAESATKYSQALGLLEQLELREKPGDAEWLDLERQRLPFFINLAQCQYKMKIALNY</sequence>
<dbReference type="EMBL" id="CAAALY010132708">
    <property type="protein sequence ID" value="VEL32296.1"/>
    <property type="molecule type" value="Genomic_DNA"/>
</dbReference>
<dbReference type="InterPro" id="IPR011990">
    <property type="entry name" value="TPR-like_helical_dom_sf"/>
</dbReference>
<evidence type="ECO:0000313" key="3">
    <source>
        <dbReference type="EMBL" id="VEL32296.1"/>
    </source>
</evidence>
<keyword evidence="4" id="KW-1185">Reference proteome</keyword>
<name>A0A448XAJ9_9PLAT</name>
<keyword evidence="2" id="KW-0802">TPR repeat</keyword>
<dbReference type="PANTHER" id="PTHR11242">
    <property type="entry name" value="ARYL HYDROCARBON RECEPTOR INTERACTING PROTEIN RELATED"/>
    <property type="match status" value="1"/>
</dbReference>
<dbReference type="AlphaFoldDB" id="A0A448XAJ9"/>
<protein>
    <submittedName>
        <fullName evidence="3">Uncharacterized protein</fullName>
    </submittedName>
</protein>
<reference evidence="3" key="1">
    <citation type="submission" date="2018-11" db="EMBL/GenBank/DDBJ databases">
        <authorList>
            <consortium name="Pathogen Informatics"/>
        </authorList>
    </citation>
    <scope>NUCLEOTIDE SEQUENCE</scope>
</reference>
<dbReference type="SUPFAM" id="SSF48452">
    <property type="entry name" value="TPR-like"/>
    <property type="match status" value="1"/>
</dbReference>